<dbReference type="EMBL" id="JACHJI010000007">
    <property type="protein sequence ID" value="MBB4900074.1"/>
    <property type="molecule type" value="Genomic_DNA"/>
</dbReference>
<evidence type="ECO:0000313" key="2">
    <source>
        <dbReference type="EMBL" id="MBB4900074.1"/>
    </source>
</evidence>
<reference evidence="2 3" key="1">
    <citation type="submission" date="2020-08" db="EMBL/GenBank/DDBJ databases">
        <title>Genomic Encyclopedia of Type Strains, Phase III (KMG-III): the genomes of soil and plant-associated and newly described type strains.</title>
        <authorList>
            <person name="Whitman W."/>
        </authorList>
    </citation>
    <scope>NUCLEOTIDE SEQUENCE [LARGE SCALE GENOMIC DNA]</scope>
    <source>
        <strain evidence="2 3">CECT 3273</strain>
    </source>
</reference>
<dbReference type="GO" id="GO:0050482">
    <property type="term" value="P:arachidonate secretion"/>
    <property type="evidence" value="ECO:0007669"/>
    <property type="project" value="InterPro"/>
</dbReference>
<dbReference type="RefSeq" id="WP_184823334.1">
    <property type="nucleotide sequence ID" value="NZ_BMTI01000008.1"/>
</dbReference>
<dbReference type="GO" id="GO:0004623">
    <property type="term" value="F:phospholipase A2 activity"/>
    <property type="evidence" value="ECO:0007669"/>
    <property type="project" value="InterPro"/>
</dbReference>
<keyword evidence="1" id="KW-0732">Signal</keyword>
<dbReference type="InterPro" id="IPR015141">
    <property type="entry name" value="PLipase_A2_prok/fun"/>
</dbReference>
<proteinExistence type="predicted"/>
<dbReference type="GO" id="GO:0006644">
    <property type="term" value="P:phospholipid metabolic process"/>
    <property type="evidence" value="ECO:0007669"/>
    <property type="project" value="InterPro"/>
</dbReference>
<comment type="caution">
    <text evidence="2">The sequence shown here is derived from an EMBL/GenBank/DDBJ whole genome shotgun (WGS) entry which is preliminary data.</text>
</comment>
<accession>A0A7W7M1C1</accession>
<evidence type="ECO:0000256" key="1">
    <source>
        <dbReference type="SAM" id="SignalP"/>
    </source>
</evidence>
<name>A0A7W7M1C1_9ACTN</name>
<dbReference type="Gene3D" id="1.20.90.10">
    <property type="entry name" value="Phospholipase A2 domain"/>
    <property type="match status" value="1"/>
</dbReference>
<feature type="signal peptide" evidence="1">
    <location>
        <begin position="1"/>
        <end position="27"/>
    </location>
</feature>
<dbReference type="Proteomes" id="UP000579523">
    <property type="component" value="Unassembled WGS sequence"/>
</dbReference>
<dbReference type="SUPFAM" id="SSF48619">
    <property type="entry name" value="Phospholipase A2, PLA2"/>
    <property type="match status" value="1"/>
</dbReference>
<protein>
    <recommendedName>
        <fullName evidence="4">Phospholipase</fullName>
    </recommendedName>
</protein>
<evidence type="ECO:0000313" key="3">
    <source>
        <dbReference type="Proteomes" id="UP000579523"/>
    </source>
</evidence>
<sequence>MNTLRLALPGAALSGVLLVTGVTPAVAASDAPAETVTAQVGPMVTKAQKVKKLGSLTGNSGASRDRWFDALTQHKKGKASIKKYRFDWGTDYCSGAPEKISGGYDFTFACYRHDFGYRNYKKTVGKKAFKNYHKPRIDKAFHTDMKFVCGKKFWADPYTPSQRKKLKSACLKTAKKYYEAVVALG</sequence>
<keyword evidence="3" id="KW-1185">Reference proteome</keyword>
<feature type="chain" id="PRO_5030919934" description="Phospholipase" evidence="1">
    <location>
        <begin position="28"/>
        <end position="185"/>
    </location>
</feature>
<dbReference type="InterPro" id="IPR036444">
    <property type="entry name" value="PLipase_A2_dom_sf"/>
</dbReference>
<organism evidence="2 3">
    <name type="scientific">Streptomyces griseomycini</name>
    <dbReference type="NCBI Taxonomy" id="66895"/>
    <lineage>
        <taxon>Bacteria</taxon>
        <taxon>Bacillati</taxon>
        <taxon>Actinomycetota</taxon>
        <taxon>Actinomycetes</taxon>
        <taxon>Kitasatosporales</taxon>
        <taxon>Streptomycetaceae</taxon>
        <taxon>Streptomyces</taxon>
    </lineage>
</organism>
<dbReference type="Pfam" id="PF09056">
    <property type="entry name" value="Phospholip_A2_3"/>
    <property type="match status" value="1"/>
</dbReference>
<gene>
    <name evidence="2" type="ORF">FHS37_004136</name>
</gene>
<evidence type="ECO:0008006" key="4">
    <source>
        <dbReference type="Google" id="ProtNLM"/>
    </source>
</evidence>
<dbReference type="AlphaFoldDB" id="A0A7W7M1C1"/>